<evidence type="ECO:0000256" key="1">
    <source>
        <dbReference type="ARBA" id="ARBA00022679"/>
    </source>
</evidence>
<keyword evidence="1" id="KW-0808">Transferase</keyword>
<dbReference type="Gene3D" id="3.40.50.2000">
    <property type="entry name" value="Glycogen Phosphorylase B"/>
    <property type="match status" value="2"/>
</dbReference>
<reference evidence="3 4" key="1">
    <citation type="submission" date="2017-08" db="EMBL/GenBank/DDBJ databases">
        <title>Genomes of Fischerella (Mastigocladus) sp. strains.</title>
        <authorList>
            <person name="Miller S.R."/>
        </authorList>
    </citation>
    <scope>NUCLEOTIDE SEQUENCE [LARGE SCALE GENOMIC DNA]</scope>
    <source>
        <strain evidence="3 4">CCMEE 5323</strain>
    </source>
</reference>
<dbReference type="Pfam" id="PF13692">
    <property type="entry name" value="Glyco_trans_1_4"/>
    <property type="match status" value="1"/>
</dbReference>
<proteinExistence type="predicted"/>
<organism evidence="3 4">
    <name type="scientific">Fischerella muscicola CCMEE 5323</name>
    <dbReference type="NCBI Taxonomy" id="2019572"/>
    <lineage>
        <taxon>Bacteria</taxon>
        <taxon>Bacillati</taxon>
        <taxon>Cyanobacteriota</taxon>
        <taxon>Cyanophyceae</taxon>
        <taxon>Nostocales</taxon>
        <taxon>Hapalosiphonaceae</taxon>
        <taxon>Fischerella</taxon>
    </lineage>
</organism>
<dbReference type="EMBL" id="NRQW01000300">
    <property type="protein sequence ID" value="PLZ89146.1"/>
    <property type="molecule type" value="Genomic_DNA"/>
</dbReference>
<keyword evidence="4" id="KW-1185">Reference proteome</keyword>
<dbReference type="Proteomes" id="UP000235036">
    <property type="component" value="Unassembled WGS sequence"/>
</dbReference>
<dbReference type="AlphaFoldDB" id="A0A2N6K2A8"/>
<gene>
    <name evidence="3" type="ORF">CEN44_13750</name>
</gene>
<dbReference type="Pfam" id="PF13439">
    <property type="entry name" value="Glyco_transf_4"/>
    <property type="match status" value="1"/>
</dbReference>
<dbReference type="CDD" id="cd03809">
    <property type="entry name" value="GT4_MtfB-like"/>
    <property type="match status" value="1"/>
</dbReference>
<comment type="caution">
    <text evidence="3">The sequence shown here is derived from an EMBL/GenBank/DDBJ whole genome shotgun (WGS) entry which is preliminary data.</text>
</comment>
<name>A0A2N6K2A8_FISMU</name>
<evidence type="ECO:0000313" key="3">
    <source>
        <dbReference type="EMBL" id="PLZ89146.1"/>
    </source>
</evidence>
<sequence length="647" mass="71962">MWKRIAVHYPVWFETQPLAYYRRHSASHTSTLIRSGANIANALRAIEISESYLPKAFATQLSNQARKNYAFVAISTARRMLAMSDMEAAIAQIWSGLNCSDSPEVISSLISLLKSIDSEKFLVELSNYAEQKQGNETSQSALTKLYQALEEEPSDLKTTSPTIVFDGVAFQILEKAGITRVWTNLLEEWIKNGFAKYIILLDRAGTAPHLSGIRYINFPAYGYGNTEGDREMLQQICDQFGADLFISSYYTTPISTPSVFLAHDMIPEAIGWNLNLSVWRNKHHSIRHAAIHIAVSENTAQDLVKFFPHISLESVIVAKNGVDAQIFSPASSEDISSFKKKYGIIKPYFMLVGIDDNRKNRILFFKAFSQLSNREGFEIVCTGSDSLLNPELRNYTSGSVVHILELEDEELATAYSGAVALVYPSKYEGFGLPILEAMACGCPVITCPNGSIPEVAGEAAIYVNHENADELADALGEVQKPSIRKSVIAAGLKRVKQFSWSQMANTVSSALIDATLLPLKLKDNNLIIFPDWLQPEEKIGWELQAVIKAIATHSENRSITLLVTTSNISYDDAELFLSSVTMNLLMEEDLDLSQGPEISLVSELGEIQWQALLSHIQARIILSYEDKDVIAQIRAENLTSYNLEFSL</sequence>
<accession>A0A2N6K2A8</accession>
<dbReference type="GO" id="GO:0016757">
    <property type="term" value="F:glycosyltransferase activity"/>
    <property type="evidence" value="ECO:0007669"/>
    <property type="project" value="TreeGrafter"/>
</dbReference>
<dbReference type="GO" id="GO:0009103">
    <property type="term" value="P:lipopolysaccharide biosynthetic process"/>
    <property type="evidence" value="ECO:0007669"/>
    <property type="project" value="TreeGrafter"/>
</dbReference>
<evidence type="ECO:0000259" key="2">
    <source>
        <dbReference type="Pfam" id="PF13439"/>
    </source>
</evidence>
<dbReference type="SUPFAM" id="SSF53756">
    <property type="entry name" value="UDP-Glycosyltransferase/glycogen phosphorylase"/>
    <property type="match status" value="1"/>
</dbReference>
<protein>
    <recommendedName>
        <fullName evidence="2">Glycosyltransferase subfamily 4-like N-terminal domain-containing protein</fullName>
    </recommendedName>
</protein>
<evidence type="ECO:0000313" key="4">
    <source>
        <dbReference type="Proteomes" id="UP000235036"/>
    </source>
</evidence>
<dbReference type="PANTHER" id="PTHR46401:SF2">
    <property type="entry name" value="GLYCOSYLTRANSFERASE WBBK-RELATED"/>
    <property type="match status" value="1"/>
</dbReference>
<dbReference type="InterPro" id="IPR028098">
    <property type="entry name" value="Glyco_trans_4-like_N"/>
</dbReference>
<feature type="domain" description="Glycosyltransferase subfamily 4-like N-terminal" evidence="2">
    <location>
        <begin position="177"/>
        <end position="324"/>
    </location>
</feature>
<dbReference type="PANTHER" id="PTHR46401">
    <property type="entry name" value="GLYCOSYLTRANSFERASE WBBK-RELATED"/>
    <property type="match status" value="1"/>
</dbReference>